<gene>
    <name evidence="3" type="ORF">MPH_01262</name>
</gene>
<feature type="region of interest" description="Disordered" evidence="1">
    <location>
        <begin position="542"/>
        <end position="561"/>
    </location>
</feature>
<feature type="transmembrane region" description="Helical" evidence="2">
    <location>
        <begin position="612"/>
        <end position="629"/>
    </location>
</feature>
<organism evidence="3 4">
    <name type="scientific">Macrophomina phaseolina (strain MS6)</name>
    <name type="common">Charcoal rot fungus</name>
    <dbReference type="NCBI Taxonomy" id="1126212"/>
    <lineage>
        <taxon>Eukaryota</taxon>
        <taxon>Fungi</taxon>
        <taxon>Dikarya</taxon>
        <taxon>Ascomycota</taxon>
        <taxon>Pezizomycotina</taxon>
        <taxon>Dothideomycetes</taxon>
        <taxon>Dothideomycetes incertae sedis</taxon>
        <taxon>Botryosphaeriales</taxon>
        <taxon>Botryosphaeriaceae</taxon>
        <taxon>Macrophomina</taxon>
    </lineage>
</organism>
<feature type="compositionally biased region" description="Low complexity" evidence="1">
    <location>
        <begin position="95"/>
        <end position="111"/>
    </location>
</feature>
<dbReference type="EMBL" id="AHHD01000051">
    <property type="protein sequence ID" value="EKG21403.1"/>
    <property type="molecule type" value="Genomic_DNA"/>
</dbReference>
<reference evidence="3 4" key="1">
    <citation type="journal article" date="2012" name="BMC Genomics">
        <title>Tools to kill: Genome of one of the most destructive plant pathogenic fungi Macrophomina phaseolina.</title>
        <authorList>
            <person name="Islam M.S."/>
            <person name="Haque M.S."/>
            <person name="Islam M.M."/>
            <person name="Emdad E.M."/>
            <person name="Halim A."/>
            <person name="Hossen Q.M.M."/>
            <person name="Hossain M.Z."/>
            <person name="Ahmed B."/>
            <person name="Rahim S."/>
            <person name="Rahman M.S."/>
            <person name="Alam M.M."/>
            <person name="Hou S."/>
            <person name="Wan X."/>
            <person name="Saito J.A."/>
            <person name="Alam M."/>
        </authorList>
    </citation>
    <scope>NUCLEOTIDE SEQUENCE [LARGE SCALE GENOMIC DNA]</scope>
    <source>
        <strain evidence="3 4">MS6</strain>
    </source>
</reference>
<proteinExistence type="predicted"/>
<dbReference type="VEuPathDB" id="FungiDB:MPH_01262"/>
<evidence type="ECO:0000256" key="1">
    <source>
        <dbReference type="SAM" id="MobiDB-lite"/>
    </source>
</evidence>
<evidence type="ECO:0000313" key="3">
    <source>
        <dbReference type="EMBL" id="EKG21403.1"/>
    </source>
</evidence>
<accession>K2S373</accession>
<dbReference type="HOGENOM" id="CLU_434161_0_0_1"/>
<comment type="caution">
    <text evidence="3">The sequence shown here is derived from an EMBL/GenBank/DDBJ whole genome shotgun (WGS) entry which is preliminary data.</text>
</comment>
<evidence type="ECO:0000313" key="4">
    <source>
        <dbReference type="Proteomes" id="UP000007129"/>
    </source>
</evidence>
<feature type="region of interest" description="Disordered" evidence="1">
    <location>
        <begin position="41"/>
        <end position="207"/>
    </location>
</feature>
<feature type="compositionally biased region" description="Polar residues" evidence="1">
    <location>
        <begin position="77"/>
        <end position="94"/>
    </location>
</feature>
<evidence type="ECO:0000256" key="2">
    <source>
        <dbReference type="SAM" id="Phobius"/>
    </source>
</evidence>
<keyword evidence="2" id="KW-0472">Membrane</keyword>
<dbReference type="Proteomes" id="UP000007129">
    <property type="component" value="Unassembled WGS sequence"/>
</dbReference>
<feature type="compositionally biased region" description="Polar residues" evidence="1">
    <location>
        <begin position="163"/>
        <end position="188"/>
    </location>
</feature>
<keyword evidence="2" id="KW-1133">Transmembrane helix</keyword>
<dbReference type="AlphaFoldDB" id="K2S373"/>
<feature type="compositionally biased region" description="Low complexity" evidence="1">
    <location>
        <begin position="549"/>
        <end position="561"/>
    </location>
</feature>
<dbReference type="InParanoid" id="K2S373"/>
<keyword evidence="2" id="KW-0812">Transmembrane</keyword>
<feature type="compositionally biased region" description="Low complexity" evidence="1">
    <location>
        <begin position="145"/>
        <end position="162"/>
    </location>
</feature>
<protein>
    <submittedName>
        <fullName evidence="3">Uncharacterized protein</fullName>
    </submittedName>
</protein>
<name>K2S373_MACPH</name>
<sequence>MFTHLDPKFVNCTAIVWNQLVLDPPIPLTTANALVPEASAPVTTTNTDPESVPTPAAPVTETSAPFAPSTVPAGSPATATTGSDHSAGGSTSSQPADAAGPQSSGPSSEGSTVNSPSSTGAADPADSNPWDNLGSMISGLWGVQPTASDPASANPASTASTAGQTGESADPPSNNDGGIQQQQPQPSTGLPAVETAAPEGNSNDGSTLQATAVVPVIVTIGTALASPVPAAGPSADPDGNGVAIGTQTLAPGSTTLIASHTVVAAPSGGAVVVDGSTSLLHTSGPAVLASAPIATAGLSGTIIIDPANPSGVLLGDQPLAPGATTTVDGVQVVVPTSGGAVVVGGETHAFHTASSSSAISGIAVVPVDPQDPSKGVIIGGSDDATLTPGASTTVDGTEIAMPATIGGGGNGVVVIDEHTYDVPSPPLTNVATAGQVQSQTTVPFSPVTNSAGIATAAIILVANGEETLTVTSIAPGTVVLGGPTTLSVGGAAATIHGSVVSAAPDGLVVADAGGLGSLIAAGLGGAVGSVTTSAGATTAVSHDSSENVTTPTTWSTTPFSGSMVTTSTMMGTIGEATPISRVDTSATGKAAATTTAASAAGLATGPFSVARLLSFFIVISVIPLISSAVL</sequence>